<organism evidence="2 3">
    <name type="scientific">Heliocybe sulcata</name>
    <dbReference type="NCBI Taxonomy" id="5364"/>
    <lineage>
        <taxon>Eukaryota</taxon>
        <taxon>Fungi</taxon>
        <taxon>Dikarya</taxon>
        <taxon>Basidiomycota</taxon>
        <taxon>Agaricomycotina</taxon>
        <taxon>Agaricomycetes</taxon>
        <taxon>Gloeophyllales</taxon>
        <taxon>Gloeophyllaceae</taxon>
        <taxon>Heliocybe</taxon>
    </lineage>
</organism>
<dbReference type="Pfam" id="PF00581">
    <property type="entry name" value="Rhodanese"/>
    <property type="match status" value="1"/>
</dbReference>
<protein>
    <recommendedName>
        <fullName evidence="1">Rhodanese domain-containing protein</fullName>
    </recommendedName>
</protein>
<dbReference type="PROSITE" id="PS50206">
    <property type="entry name" value="RHODANESE_3"/>
    <property type="match status" value="1"/>
</dbReference>
<evidence type="ECO:0000313" key="3">
    <source>
        <dbReference type="Proteomes" id="UP000305948"/>
    </source>
</evidence>
<feature type="domain" description="Rhodanese" evidence="1">
    <location>
        <begin position="174"/>
        <end position="268"/>
    </location>
</feature>
<dbReference type="EMBL" id="ML213527">
    <property type="protein sequence ID" value="TFK46756.1"/>
    <property type="molecule type" value="Genomic_DNA"/>
</dbReference>
<name>A0A5C3MQW3_9AGAM</name>
<evidence type="ECO:0000313" key="2">
    <source>
        <dbReference type="EMBL" id="TFK46756.1"/>
    </source>
</evidence>
<dbReference type="SUPFAM" id="SSF52821">
    <property type="entry name" value="Rhodanese/Cell cycle control phosphatase"/>
    <property type="match status" value="1"/>
</dbReference>
<dbReference type="Proteomes" id="UP000305948">
    <property type="component" value="Unassembled WGS sequence"/>
</dbReference>
<dbReference type="InterPro" id="IPR001763">
    <property type="entry name" value="Rhodanese-like_dom"/>
</dbReference>
<accession>A0A5C3MQW3</accession>
<proteinExistence type="predicted"/>
<dbReference type="SMART" id="SM00450">
    <property type="entry name" value="RHOD"/>
    <property type="match status" value="1"/>
</dbReference>
<reference evidence="2 3" key="1">
    <citation type="journal article" date="2019" name="Nat. Ecol. Evol.">
        <title>Megaphylogeny resolves global patterns of mushroom evolution.</title>
        <authorList>
            <person name="Varga T."/>
            <person name="Krizsan K."/>
            <person name="Foldi C."/>
            <person name="Dima B."/>
            <person name="Sanchez-Garcia M."/>
            <person name="Sanchez-Ramirez S."/>
            <person name="Szollosi G.J."/>
            <person name="Szarkandi J.G."/>
            <person name="Papp V."/>
            <person name="Albert L."/>
            <person name="Andreopoulos W."/>
            <person name="Angelini C."/>
            <person name="Antonin V."/>
            <person name="Barry K.W."/>
            <person name="Bougher N.L."/>
            <person name="Buchanan P."/>
            <person name="Buyck B."/>
            <person name="Bense V."/>
            <person name="Catcheside P."/>
            <person name="Chovatia M."/>
            <person name="Cooper J."/>
            <person name="Damon W."/>
            <person name="Desjardin D."/>
            <person name="Finy P."/>
            <person name="Geml J."/>
            <person name="Haridas S."/>
            <person name="Hughes K."/>
            <person name="Justo A."/>
            <person name="Karasinski D."/>
            <person name="Kautmanova I."/>
            <person name="Kiss B."/>
            <person name="Kocsube S."/>
            <person name="Kotiranta H."/>
            <person name="LaButti K.M."/>
            <person name="Lechner B.E."/>
            <person name="Liimatainen K."/>
            <person name="Lipzen A."/>
            <person name="Lukacs Z."/>
            <person name="Mihaltcheva S."/>
            <person name="Morgado L.N."/>
            <person name="Niskanen T."/>
            <person name="Noordeloos M.E."/>
            <person name="Ohm R.A."/>
            <person name="Ortiz-Santana B."/>
            <person name="Ovrebo C."/>
            <person name="Racz N."/>
            <person name="Riley R."/>
            <person name="Savchenko A."/>
            <person name="Shiryaev A."/>
            <person name="Soop K."/>
            <person name="Spirin V."/>
            <person name="Szebenyi C."/>
            <person name="Tomsovsky M."/>
            <person name="Tulloss R.E."/>
            <person name="Uehling J."/>
            <person name="Grigoriev I.V."/>
            <person name="Vagvolgyi C."/>
            <person name="Papp T."/>
            <person name="Martin F.M."/>
            <person name="Miettinen O."/>
            <person name="Hibbett D.S."/>
            <person name="Nagy L.G."/>
        </authorList>
    </citation>
    <scope>NUCLEOTIDE SEQUENCE [LARGE SCALE GENOMIC DNA]</scope>
    <source>
        <strain evidence="2 3">OMC1185</strain>
    </source>
</reference>
<evidence type="ECO:0000259" key="1">
    <source>
        <dbReference type="PROSITE" id="PS50206"/>
    </source>
</evidence>
<gene>
    <name evidence="2" type="ORF">OE88DRAFT_1666958</name>
</gene>
<dbReference type="InterPro" id="IPR036873">
    <property type="entry name" value="Rhodanese-like_dom_sf"/>
</dbReference>
<dbReference type="Gene3D" id="3.40.250.10">
    <property type="entry name" value="Rhodanese-like domain"/>
    <property type="match status" value="1"/>
</dbReference>
<dbReference type="STRING" id="5364.A0A5C3MQW3"/>
<sequence>MRALRKAEEANGTKISVVFTLSKNDDDKFLRSVASHIKLTFMLRQDYLFAVATTRTSASAADSAALIICGSVRRMVQQAAMLTSSKFASRVTELYNEGTRWIGVISELGSTPFDEAALWDVLRKSTQTLSHPSQPPAGARSAAHMLADARARLERISPSEAYAELSDPTTPMPIVLVDIRPDRYRSRWGGISGALVVDRAELEWAFDPQSDRRLEVASRYDLRVIVLDQDGTASSLAAAALQDLGLLHATDVIGGFAAWIDSGLPKAVQPSAFSRWQDEDDESSYE</sequence>
<keyword evidence="3" id="KW-1185">Reference proteome</keyword>
<dbReference type="OrthoDB" id="566238at2759"/>
<dbReference type="AlphaFoldDB" id="A0A5C3MQW3"/>